<name>A0A915AXS1_PARUN</name>
<evidence type="ECO:0000256" key="10">
    <source>
        <dbReference type="ARBA" id="ARBA00023160"/>
    </source>
</evidence>
<protein>
    <recommendedName>
        <fullName evidence="11">Elongation of very long chain fatty acids protein</fullName>
        <ecNumber evidence="11">2.3.1.199</ecNumber>
    </recommendedName>
    <alternativeName>
        <fullName evidence="11">Very-long-chain 3-oxoacyl-CoA synthase</fullName>
    </alternativeName>
</protein>
<evidence type="ECO:0000313" key="12">
    <source>
        <dbReference type="Proteomes" id="UP000887569"/>
    </source>
</evidence>
<evidence type="ECO:0000256" key="1">
    <source>
        <dbReference type="ARBA" id="ARBA00004141"/>
    </source>
</evidence>
<dbReference type="GO" id="GO:0009922">
    <property type="term" value="F:fatty acid elongase activity"/>
    <property type="evidence" value="ECO:0007669"/>
    <property type="project" value="UniProtKB-EC"/>
</dbReference>
<evidence type="ECO:0000256" key="5">
    <source>
        <dbReference type="ARBA" id="ARBA00022692"/>
    </source>
</evidence>
<comment type="catalytic activity">
    <reaction evidence="11">
        <text>a very-long-chain acyl-CoA + malonyl-CoA + H(+) = a very-long-chain 3-oxoacyl-CoA + CO2 + CoA</text>
        <dbReference type="Rhea" id="RHEA:32727"/>
        <dbReference type="ChEBI" id="CHEBI:15378"/>
        <dbReference type="ChEBI" id="CHEBI:16526"/>
        <dbReference type="ChEBI" id="CHEBI:57287"/>
        <dbReference type="ChEBI" id="CHEBI:57384"/>
        <dbReference type="ChEBI" id="CHEBI:90725"/>
        <dbReference type="ChEBI" id="CHEBI:90736"/>
        <dbReference type="EC" id="2.3.1.199"/>
    </reaction>
</comment>
<dbReference type="GO" id="GO:0019367">
    <property type="term" value="P:fatty acid elongation, saturated fatty acid"/>
    <property type="evidence" value="ECO:0007669"/>
    <property type="project" value="TreeGrafter"/>
</dbReference>
<evidence type="ECO:0000256" key="2">
    <source>
        <dbReference type="ARBA" id="ARBA00005194"/>
    </source>
</evidence>
<evidence type="ECO:0000256" key="7">
    <source>
        <dbReference type="ARBA" id="ARBA00022989"/>
    </source>
</evidence>
<dbReference type="GO" id="GO:0042761">
    <property type="term" value="P:very long-chain fatty acid biosynthetic process"/>
    <property type="evidence" value="ECO:0007669"/>
    <property type="project" value="TreeGrafter"/>
</dbReference>
<evidence type="ECO:0000256" key="9">
    <source>
        <dbReference type="ARBA" id="ARBA00023136"/>
    </source>
</evidence>
<keyword evidence="12" id="KW-1185">Reference proteome</keyword>
<comment type="similarity">
    <text evidence="11">Belongs to the ELO family.</text>
</comment>
<accession>A0A915AXS1</accession>
<keyword evidence="4 11" id="KW-0808">Transferase</keyword>
<dbReference type="PANTHER" id="PTHR11157:SF156">
    <property type="entry name" value="FATTY ACID ELONGATION PROTEIN 4-RELATED"/>
    <property type="match status" value="1"/>
</dbReference>
<dbReference type="Pfam" id="PF01151">
    <property type="entry name" value="ELO"/>
    <property type="match status" value="1"/>
</dbReference>
<dbReference type="GO" id="GO:0034625">
    <property type="term" value="P:fatty acid elongation, monounsaturated fatty acid"/>
    <property type="evidence" value="ECO:0007669"/>
    <property type="project" value="TreeGrafter"/>
</dbReference>
<dbReference type="EC" id="2.3.1.199" evidence="11"/>
<feature type="transmembrane region" description="Helical" evidence="11">
    <location>
        <begin position="226"/>
        <end position="247"/>
    </location>
</feature>
<dbReference type="Proteomes" id="UP000887569">
    <property type="component" value="Unplaced"/>
</dbReference>
<keyword evidence="10 11" id="KW-0275">Fatty acid biosynthesis</keyword>
<keyword evidence="7 11" id="KW-1133">Transmembrane helix</keyword>
<dbReference type="InterPro" id="IPR002076">
    <property type="entry name" value="ELO_fam"/>
</dbReference>
<evidence type="ECO:0000313" key="13">
    <source>
        <dbReference type="WBParaSite" id="PgR019_g116_t02"/>
    </source>
</evidence>
<comment type="subcellular location">
    <subcellularLocation>
        <location evidence="1">Membrane</location>
        <topology evidence="1">Multi-pass membrane protein</topology>
    </subcellularLocation>
</comment>
<dbReference type="GO" id="GO:0005789">
    <property type="term" value="C:endoplasmic reticulum membrane"/>
    <property type="evidence" value="ECO:0007669"/>
    <property type="project" value="TreeGrafter"/>
</dbReference>
<feature type="transmembrane region" description="Helical" evidence="11">
    <location>
        <begin position="61"/>
        <end position="83"/>
    </location>
</feature>
<evidence type="ECO:0000256" key="11">
    <source>
        <dbReference type="RuleBase" id="RU361115"/>
    </source>
</evidence>
<proteinExistence type="inferred from homology"/>
<organism evidence="12 13">
    <name type="scientific">Parascaris univalens</name>
    <name type="common">Nematode worm</name>
    <dbReference type="NCBI Taxonomy" id="6257"/>
    <lineage>
        <taxon>Eukaryota</taxon>
        <taxon>Metazoa</taxon>
        <taxon>Ecdysozoa</taxon>
        <taxon>Nematoda</taxon>
        <taxon>Chromadorea</taxon>
        <taxon>Rhabditida</taxon>
        <taxon>Spirurina</taxon>
        <taxon>Ascaridomorpha</taxon>
        <taxon>Ascaridoidea</taxon>
        <taxon>Ascarididae</taxon>
        <taxon>Parascaris</taxon>
    </lineage>
</organism>
<feature type="transmembrane region" description="Helical" evidence="11">
    <location>
        <begin position="95"/>
        <end position="114"/>
    </location>
</feature>
<evidence type="ECO:0000256" key="4">
    <source>
        <dbReference type="ARBA" id="ARBA00022679"/>
    </source>
</evidence>
<reference evidence="13" key="1">
    <citation type="submission" date="2022-11" db="UniProtKB">
        <authorList>
            <consortium name="WormBaseParasite"/>
        </authorList>
    </citation>
    <scope>IDENTIFICATION</scope>
</reference>
<dbReference type="AlphaFoldDB" id="A0A915AXS1"/>
<keyword evidence="3 11" id="KW-0444">Lipid biosynthesis</keyword>
<dbReference type="GO" id="GO:0034626">
    <property type="term" value="P:fatty acid elongation, polyunsaturated fatty acid"/>
    <property type="evidence" value="ECO:0007669"/>
    <property type="project" value="TreeGrafter"/>
</dbReference>
<evidence type="ECO:0000256" key="3">
    <source>
        <dbReference type="ARBA" id="ARBA00022516"/>
    </source>
</evidence>
<keyword evidence="8 11" id="KW-0443">Lipid metabolism</keyword>
<feature type="transmembrane region" description="Helical" evidence="11">
    <location>
        <begin position="168"/>
        <end position="188"/>
    </location>
</feature>
<comment type="pathway">
    <text evidence="2">Lipid metabolism; fatty acid biosynthesis.</text>
</comment>
<feature type="transmembrane region" description="Helical" evidence="11">
    <location>
        <begin position="120"/>
        <end position="147"/>
    </location>
</feature>
<feature type="transmembrane region" description="Helical" evidence="11">
    <location>
        <begin position="267"/>
        <end position="289"/>
    </location>
</feature>
<evidence type="ECO:0000256" key="6">
    <source>
        <dbReference type="ARBA" id="ARBA00022832"/>
    </source>
</evidence>
<feature type="transmembrane region" description="Helical" evidence="11">
    <location>
        <begin position="194"/>
        <end position="214"/>
    </location>
</feature>
<dbReference type="WBParaSite" id="PgR019_g116_t02">
    <property type="protein sequence ID" value="PgR019_g116_t02"/>
    <property type="gene ID" value="PgR019_g116"/>
</dbReference>
<evidence type="ECO:0000256" key="8">
    <source>
        <dbReference type="ARBA" id="ARBA00023098"/>
    </source>
</evidence>
<keyword evidence="9 11" id="KW-0472">Membrane</keyword>
<dbReference type="PANTHER" id="PTHR11157">
    <property type="entry name" value="FATTY ACID ACYL TRANSFERASE-RELATED"/>
    <property type="match status" value="1"/>
</dbReference>
<keyword evidence="5 11" id="KW-0812">Transmembrane</keyword>
<sequence>TMESFNNAIDAIRSHIYQLNEFEIYANNTTNSLHNDYVYKFALSFERVDDPVTYTLFVQKYWYHSITISILYFISVKFLQHVMSNREPFQLKRPLLLWNTFLAVFSFFGFIRTAEDVIYSLYYLGVFHSLCYTINPYGVAAFWALLFAISKVVELGDTYFIVLKKKPLTFLHCYHHIVVLIGTIHGGAAHSAHGRFFITMNYFVHCIMYSYFAYTSYGWRPSRSMSMLVTTLQIAQMLIGITINSLVHQIKLYETAPCQQTMGHVYLGYFIYGSFAALFIHFYINAYYLSPRKLMKLIGL</sequence>
<dbReference type="GO" id="GO:0030148">
    <property type="term" value="P:sphingolipid biosynthetic process"/>
    <property type="evidence" value="ECO:0007669"/>
    <property type="project" value="TreeGrafter"/>
</dbReference>
<keyword evidence="6 11" id="KW-0276">Fatty acid metabolism</keyword>